<reference evidence="1" key="1">
    <citation type="submission" date="2015-12" db="EMBL/GenBank/DDBJ databases">
        <title>Gene expression during late stages of embryo sac development: a critical building block for successful pollen-pistil interactions.</title>
        <authorList>
            <person name="Liu Y."/>
            <person name="Joly V."/>
            <person name="Sabar M."/>
            <person name="Matton D.P."/>
        </authorList>
    </citation>
    <scope>NUCLEOTIDE SEQUENCE</scope>
</reference>
<dbReference type="EMBL" id="GEDG01029017">
    <property type="protein sequence ID" value="JAP12809.1"/>
    <property type="molecule type" value="Transcribed_RNA"/>
</dbReference>
<proteinExistence type="predicted"/>
<organism evidence="1">
    <name type="scientific">Solanum chacoense</name>
    <name type="common">Chaco potato</name>
    <dbReference type="NCBI Taxonomy" id="4108"/>
    <lineage>
        <taxon>Eukaryota</taxon>
        <taxon>Viridiplantae</taxon>
        <taxon>Streptophyta</taxon>
        <taxon>Embryophyta</taxon>
        <taxon>Tracheophyta</taxon>
        <taxon>Spermatophyta</taxon>
        <taxon>Magnoliopsida</taxon>
        <taxon>eudicotyledons</taxon>
        <taxon>Gunneridae</taxon>
        <taxon>Pentapetalae</taxon>
        <taxon>asterids</taxon>
        <taxon>lamiids</taxon>
        <taxon>Solanales</taxon>
        <taxon>Solanaceae</taxon>
        <taxon>Solanoideae</taxon>
        <taxon>Solaneae</taxon>
        <taxon>Solanum</taxon>
    </lineage>
</organism>
<accession>A0A0V0GYH2</accession>
<dbReference type="AlphaFoldDB" id="A0A0V0GYH2"/>
<name>A0A0V0GYH2_SOLCH</name>
<evidence type="ECO:0000313" key="1">
    <source>
        <dbReference type="EMBL" id="JAP12809.1"/>
    </source>
</evidence>
<sequence>MNKHIPREHIPNKDVSEQVIDQHYFDPKLFFCVGRQYCYIQITKHDNIIIQLLNQARQAKAQIGINRQDIHWKCHFF</sequence>
<protein>
    <submittedName>
        <fullName evidence="1">Putative ovule protein</fullName>
    </submittedName>
</protein>